<keyword evidence="2" id="KW-1185">Reference proteome</keyword>
<evidence type="ECO:0000313" key="1">
    <source>
        <dbReference type="EMBL" id="GFR81887.1"/>
    </source>
</evidence>
<evidence type="ECO:0000313" key="2">
    <source>
        <dbReference type="Proteomes" id="UP000762676"/>
    </source>
</evidence>
<organism evidence="1 2">
    <name type="scientific">Elysia marginata</name>
    <dbReference type="NCBI Taxonomy" id="1093978"/>
    <lineage>
        <taxon>Eukaryota</taxon>
        <taxon>Metazoa</taxon>
        <taxon>Spiralia</taxon>
        <taxon>Lophotrochozoa</taxon>
        <taxon>Mollusca</taxon>
        <taxon>Gastropoda</taxon>
        <taxon>Heterobranchia</taxon>
        <taxon>Euthyneura</taxon>
        <taxon>Panpulmonata</taxon>
        <taxon>Sacoglossa</taxon>
        <taxon>Placobranchoidea</taxon>
        <taxon>Plakobranchidae</taxon>
        <taxon>Elysia</taxon>
    </lineage>
</organism>
<dbReference type="Proteomes" id="UP000762676">
    <property type="component" value="Unassembled WGS sequence"/>
</dbReference>
<accession>A0AAV4G8W2</accession>
<name>A0AAV4G8W2_9GAST</name>
<sequence>MRRCAHEHCVRTGLARRGGVGEPSVNCANQHLSLSSVQLYYPPPPPPLPPLASWPRQASERCTQCLESSLETKSAHPPLVNYSIQEIKSGIDESMNLLLSAVGNETADNRANYTQSLLERIAFKSCKSLQESEDLSTQATFENTVKSMKDKGITSALVSFLQAIQTMKASPDNKRLIKHLLATSLDQVDTSTELGYLSSTLRQELLSLLRDSKKETDQQMVKGLLDDANAKQDWATAAYYKRITSC</sequence>
<dbReference type="EMBL" id="BMAT01008302">
    <property type="protein sequence ID" value="GFR81887.1"/>
    <property type="molecule type" value="Genomic_DNA"/>
</dbReference>
<dbReference type="AlphaFoldDB" id="A0AAV4G8W2"/>
<proteinExistence type="predicted"/>
<protein>
    <recommendedName>
        <fullName evidence="3">Vitellogenin domain-containing protein</fullName>
    </recommendedName>
</protein>
<gene>
    <name evidence="1" type="ORF">ElyMa_004082000</name>
</gene>
<evidence type="ECO:0008006" key="3">
    <source>
        <dbReference type="Google" id="ProtNLM"/>
    </source>
</evidence>
<reference evidence="1 2" key="1">
    <citation type="journal article" date="2021" name="Elife">
        <title>Chloroplast acquisition without the gene transfer in kleptoplastic sea slugs, Plakobranchus ocellatus.</title>
        <authorList>
            <person name="Maeda T."/>
            <person name="Takahashi S."/>
            <person name="Yoshida T."/>
            <person name="Shimamura S."/>
            <person name="Takaki Y."/>
            <person name="Nagai Y."/>
            <person name="Toyoda A."/>
            <person name="Suzuki Y."/>
            <person name="Arimoto A."/>
            <person name="Ishii H."/>
            <person name="Satoh N."/>
            <person name="Nishiyama T."/>
            <person name="Hasebe M."/>
            <person name="Maruyama T."/>
            <person name="Minagawa J."/>
            <person name="Obokata J."/>
            <person name="Shigenobu S."/>
        </authorList>
    </citation>
    <scope>NUCLEOTIDE SEQUENCE [LARGE SCALE GENOMIC DNA]</scope>
</reference>
<comment type="caution">
    <text evidence="1">The sequence shown here is derived from an EMBL/GenBank/DDBJ whole genome shotgun (WGS) entry which is preliminary data.</text>
</comment>